<dbReference type="PANTHER" id="PTHR47027">
    <property type="entry name" value="REVERSE TRANSCRIPTASE DOMAIN-CONTAINING PROTEIN"/>
    <property type="match status" value="1"/>
</dbReference>
<dbReference type="InterPro" id="IPR012337">
    <property type="entry name" value="RNaseH-like_sf"/>
</dbReference>
<dbReference type="GO" id="GO:0003676">
    <property type="term" value="F:nucleic acid binding"/>
    <property type="evidence" value="ECO:0007669"/>
    <property type="project" value="InterPro"/>
</dbReference>
<dbReference type="SUPFAM" id="SSF56219">
    <property type="entry name" value="DNase I-like"/>
    <property type="match status" value="1"/>
</dbReference>
<evidence type="ECO:0000313" key="4">
    <source>
        <dbReference type="Proteomes" id="UP000309038"/>
    </source>
</evidence>
<gene>
    <name evidence="3" type="ORF">EW026_g8259</name>
</gene>
<proteinExistence type="predicted"/>
<dbReference type="SUPFAM" id="SSF53098">
    <property type="entry name" value="Ribonuclease H-like"/>
    <property type="match status" value="1"/>
</dbReference>
<protein>
    <submittedName>
        <fullName evidence="3">Uncharacterized protein</fullName>
    </submittedName>
</protein>
<dbReference type="InterPro" id="IPR036397">
    <property type="entry name" value="RNaseH_sf"/>
</dbReference>
<dbReference type="PANTHER" id="PTHR47027:SF30">
    <property type="entry name" value="THAP-TYPE DOMAIN-CONTAINING PROTEIN"/>
    <property type="match status" value="1"/>
</dbReference>
<evidence type="ECO:0000313" key="3">
    <source>
        <dbReference type="EMBL" id="THG92752.1"/>
    </source>
</evidence>
<dbReference type="Pfam" id="PF00078">
    <property type="entry name" value="RVT_1"/>
    <property type="match status" value="1"/>
</dbReference>
<accession>A0A4V6S0T1</accession>
<organism evidence="3 4">
    <name type="scientific">Hermanssonia centrifuga</name>
    <dbReference type="NCBI Taxonomy" id="98765"/>
    <lineage>
        <taxon>Eukaryota</taxon>
        <taxon>Fungi</taxon>
        <taxon>Dikarya</taxon>
        <taxon>Basidiomycota</taxon>
        <taxon>Agaricomycotina</taxon>
        <taxon>Agaricomycetes</taxon>
        <taxon>Polyporales</taxon>
        <taxon>Meruliaceae</taxon>
        <taxon>Hermanssonia</taxon>
    </lineage>
</organism>
<dbReference type="InterPro" id="IPR000477">
    <property type="entry name" value="RT_dom"/>
</dbReference>
<dbReference type="Gene3D" id="3.30.420.10">
    <property type="entry name" value="Ribonuclease H-like superfamily/Ribonuclease H"/>
    <property type="match status" value="1"/>
</dbReference>
<dbReference type="GO" id="GO:0004523">
    <property type="term" value="F:RNA-DNA hybrid ribonuclease activity"/>
    <property type="evidence" value="ECO:0007669"/>
    <property type="project" value="InterPro"/>
</dbReference>
<dbReference type="Proteomes" id="UP000309038">
    <property type="component" value="Unassembled WGS sequence"/>
</dbReference>
<sequence>MCQHLCRTDLMVLQIGDLCIINCYLPPDGSRWYKTALIPPDELLAEVIAACCGDMDRQVLLAGDLNARTASAACSPSHLTRASPDDGPITGHGRFLLQLGGDYDLQILNGSLRQKSCTIPYFTSFQHNGTSVIDYMLVSPALLRQDPPLLFEVEIHHKKWSDHAAVNICLSIEISGPSEDVLQQGCPSDTPRNHFTLEKGTGTLDTLLRNTLQSERSLEEALQRLYGDVYVSTPRVIVHTDGSCNQPGSVHATAGAGVYWGPFDPRNVTCRVPGKQTNNRGELYAILKALLAANPYTSLYIFTDSQYAIHCICHWAPAWESTGWTCANADILQDIVMLIAQRPADLHLQWVKGHDGNLGNEMADREAGLAARLPGKALPYQPLRPPSWPSLANSPALPSVSKVFTSLPRIALRRETTVPVPVRLRDSGLTDQSDLDHEWKLQNERVQTILAAKQEGTFWTIFRGWTDPKPRSAKVTADQLREVFLPRMNPPVSLPPAFDSARHAVNHFWASHLPDRTHDSSRAASFSRAITLEEIAAVKNHIRKHTINSAKGADRIGYNTILNIDNEELRVLYQSCIDNCDAPTEWLTSYLAAIGKRGKDLSDPSNYRTIGLESCLVKFLTLLIDRWVREWAETHDKLPPSQNGFRAHFRTNNNAFILRSAIEKAAANGDTVYAAFVDLSNAFPSVDQPTLWRKLKDWGVSGPLIDWLRMLYARMTYVVSFGGEFAKSFSAFAGILIGDPASPILWNLYLADFSLPVDASDITLGGEPISHLEQADDIVLFSTTIAGLQRKLNQLAHWCGINFMTINADKSKFMIFNGPLPRLPPTLFLNGKVLQLVSEYCYVGVTFRSTDRFIFGKHLQVRAKKARTAANAVLSLEAYTGHLPAWAARSLYMARVDPHLIFASEVILDVDGPLLESMRSIQHAYIRRMLGLNKRSTLAVLFTETGLWPIRYRRVFLALQYLAYILRKRPLLTLLALQESVTLYLNGKASWTSDLLHVLRRLPVPVLVPSLERWSPELVQCLRAASV</sequence>
<reference evidence="3 4" key="1">
    <citation type="submission" date="2019-02" db="EMBL/GenBank/DDBJ databases">
        <title>Genome sequencing of the rare red list fungi Phlebia centrifuga.</title>
        <authorList>
            <person name="Buettner E."/>
            <person name="Kellner H."/>
        </authorList>
    </citation>
    <scope>NUCLEOTIDE SEQUENCE [LARGE SCALE GENOMIC DNA]</scope>
    <source>
        <strain evidence="3 4">DSM 108282</strain>
    </source>
</reference>
<feature type="domain" description="Reverse transcriptase" evidence="1">
    <location>
        <begin position="575"/>
        <end position="847"/>
    </location>
</feature>
<dbReference type="Gene3D" id="3.60.10.10">
    <property type="entry name" value="Endonuclease/exonuclease/phosphatase"/>
    <property type="match status" value="1"/>
</dbReference>
<dbReference type="PROSITE" id="PS50878">
    <property type="entry name" value="RT_POL"/>
    <property type="match status" value="1"/>
</dbReference>
<feature type="domain" description="RNase H type-1" evidence="2">
    <location>
        <begin position="232"/>
        <end position="372"/>
    </location>
</feature>
<keyword evidence="4" id="KW-1185">Reference proteome</keyword>
<dbReference type="AlphaFoldDB" id="A0A4V6S0T1"/>
<evidence type="ECO:0000259" key="2">
    <source>
        <dbReference type="PROSITE" id="PS50879"/>
    </source>
</evidence>
<evidence type="ECO:0000259" key="1">
    <source>
        <dbReference type="PROSITE" id="PS50878"/>
    </source>
</evidence>
<dbReference type="InterPro" id="IPR036691">
    <property type="entry name" value="Endo/exonu/phosph_ase_sf"/>
</dbReference>
<name>A0A4V6S0T1_9APHY</name>
<dbReference type="CDD" id="cd09280">
    <property type="entry name" value="RNase_HI_eukaryote_like"/>
    <property type="match status" value="1"/>
</dbReference>
<comment type="caution">
    <text evidence="3">The sequence shown here is derived from an EMBL/GenBank/DDBJ whole genome shotgun (WGS) entry which is preliminary data.</text>
</comment>
<dbReference type="PROSITE" id="PS50879">
    <property type="entry name" value="RNASE_H_1"/>
    <property type="match status" value="1"/>
</dbReference>
<dbReference type="EMBL" id="SGPJ01000955">
    <property type="protein sequence ID" value="THG92752.1"/>
    <property type="molecule type" value="Genomic_DNA"/>
</dbReference>
<dbReference type="Pfam" id="PF00075">
    <property type="entry name" value="RNase_H"/>
    <property type="match status" value="1"/>
</dbReference>
<dbReference type="InterPro" id="IPR002156">
    <property type="entry name" value="RNaseH_domain"/>
</dbReference>
<dbReference type="CDD" id="cd01650">
    <property type="entry name" value="RT_nLTR_like"/>
    <property type="match status" value="1"/>
</dbReference>